<dbReference type="Gene3D" id="1.10.287.130">
    <property type="match status" value="1"/>
</dbReference>
<dbReference type="InterPro" id="IPR000700">
    <property type="entry name" value="PAS-assoc_C"/>
</dbReference>
<evidence type="ECO:0000313" key="25">
    <source>
        <dbReference type="Proteomes" id="UP001595476"/>
    </source>
</evidence>
<dbReference type="Pfam" id="PF00512">
    <property type="entry name" value="HisKA"/>
    <property type="match status" value="1"/>
</dbReference>
<evidence type="ECO:0000256" key="10">
    <source>
        <dbReference type="ARBA" id="ARBA00022840"/>
    </source>
</evidence>
<evidence type="ECO:0000256" key="7">
    <source>
        <dbReference type="ARBA" id="ARBA00022692"/>
    </source>
</evidence>
<dbReference type="SMART" id="SM00304">
    <property type="entry name" value="HAMP"/>
    <property type="match status" value="1"/>
</dbReference>
<dbReference type="InterPro" id="IPR005467">
    <property type="entry name" value="His_kinase_dom"/>
</dbReference>
<dbReference type="CDD" id="cd17546">
    <property type="entry name" value="REC_hyHK_CKI1_RcsC-like"/>
    <property type="match status" value="1"/>
</dbReference>
<dbReference type="Pfam" id="PF00672">
    <property type="entry name" value="HAMP"/>
    <property type="match status" value="1"/>
</dbReference>
<keyword evidence="9" id="KW-0418">Kinase</keyword>
<keyword evidence="4" id="KW-1003">Cell membrane</keyword>
<comment type="subcellular location">
    <subcellularLocation>
        <location evidence="2">Cell membrane</location>
        <topology evidence="2">Multi-pass membrane protein</topology>
    </subcellularLocation>
</comment>
<evidence type="ECO:0000256" key="5">
    <source>
        <dbReference type="ARBA" id="ARBA00022553"/>
    </source>
</evidence>
<evidence type="ECO:0000256" key="8">
    <source>
        <dbReference type="ARBA" id="ARBA00022741"/>
    </source>
</evidence>
<dbReference type="InterPro" id="IPR000014">
    <property type="entry name" value="PAS"/>
</dbReference>
<evidence type="ECO:0000256" key="1">
    <source>
        <dbReference type="ARBA" id="ARBA00000085"/>
    </source>
</evidence>
<dbReference type="Proteomes" id="UP001595476">
    <property type="component" value="Unassembled WGS sequence"/>
</dbReference>
<dbReference type="Gene3D" id="3.30.565.10">
    <property type="entry name" value="Histidine kinase-like ATPase, C-terminal domain"/>
    <property type="match status" value="1"/>
</dbReference>
<dbReference type="SUPFAM" id="SSF158472">
    <property type="entry name" value="HAMP domain-like"/>
    <property type="match status" value="1"/>
</dbReference>
<evidence type="ECO:0000313" key="24">
    <source>
        <dbReference type="EMBL" id="MFC3150348.1"/>
    </source>
</evidence>
<feature type="transmembrane region" description="Helical" evidence="17">
    <location>
        <begin position="20"/>
        <end position="43"/>
    </location>
</feature>
<feature type="domain" description="PAS" evidence="20">
    <location>
        <begin position="375"/>
        <end position="444"/>
    </location>
</feature>
<dbReference type="InterPro" id="IPR035965">
    <property type="entry name" value="PAS-like_dom_sf"/>
</dbReference>
<feature type="domain" description="Response regulatory" evidence="19">
    <location>
        <begin position="920"/>
        <end position="1038"/>
    </location>
</feature>
<evidence type="ECO:0000259" key="23">
    <source>
        <dbReference type="PROSITE" id="PS50894"/>
    </source>
</evidence>
<dbReference type="InterPro" id="IPR036641">
    <property type="entry name" value="HPT_dom_sf"/>
</dbReference>
<feature type="modified residue" description="4-aspartylphosphate" evidence="15">
    <location>
        <position position="971"/>
    </location>
</feature>
<feature type="domain" description="Response regulatory" evidence="19">
    <location>
        <begin position="773"/>
        <end position="894"/>
    </location>
</feature>
<keyword evidence="8" id="KW-0547">Nucleotide-binding</keyword>
<keyword evidence="10" id="KW-0067">ATP-binding</keyword>
<feature type="modified residue" description="Phosphohistidine" evidence="14">
    <location>
        <position position="1111"/>
    </location>
</feature>
<dbReference type="InterPro" id="IPR001789">
    <property type="entry name" value="Sig_transdc_resp-reg_receiver"/>
</dbReference>
<dbReference type="InterPro" id="IPR011006">
    <property type="entry name" value="CheY-like_superfamily"/>
</dbReference>
<dbReference type="Gene3D" id="1.20.120.160">
    <property type="entry name" value="HPT domain"/>
    <property type="match status" value="1"/>
</dbReference>
<dbReference type="Gene3D" id="3.30.450.20">
    <property type="entry name" value="PAS domain"/>
    <property type="match status" value="1"/>
</dbReference>
<evidence type="ECO:0000256" key="9">
    <source>
        <dbReference type="ARBA" id="ARBA00022777"/>
    </source>
</evidence>
<evidence type="ECO:0000256" key="14">
    <source>
        <dbReference type="PROSITE-ProRule" id="PRU00110"/>
    </source>
</evidence>
<dbReference type="PROSITE" id="PS50894">
    <property type="entry name" value="HPT"/>
    <property type="match status" value="1"/>
</dbReference>
<dbReference type="SMART" id="SM00091">
    <property type="entry name" value="PAS"/>
    <property type="match status" value="1"/>
</dbReference>
<dbReference type="InterPro" id="IPR004358">
    <property type="entry name" value="Sig_transdc_His_kin-like_C"/>
</dbReference>
<evidence type="ECO:0000259" key="19">
    <source>
        <dbReference type="PROSITE" id="PS50110"/>
    </source>
</evidence>
<feature type="domain" description="HPt" evidence="23">
    <location>
        <begin position="1072"/>
        <end position="1168"/>
    </location>
</feature>
<evidence type="ECO:0000256" key="11">
    <source>
        <dbReference type="ARBA" id="ARBA00022989"/>
    </source>
</evidence>
<reference evidence="25" key="1">
    <citation type="journal article" date="2019" name="Int. J. Syst. Evol. Microbiol.">
        <title>The Global Catalogue of Microorganisms (GCM) 10K type strain sequencing project: providing services to taxonomists for standard genome sequencing and annotation.</title>
        <authorList>
            <consortium name="The Broad Institute Genomics Platform"/>
            <consortium name="The Broad Institute Genome Sequencing Center for Infectious Disease"/>
            <person name="Wu L."/>
            <person name="Ma J."/>
        </authorList>
    </citation>
    <scope>NUCLEOTIDE SEQUENCE [LARGE SCALE GENOMIC DNA]</scope>
    <source>
        <strain evidence="25">KCTC 52438</strain>
    </source>
</reference>
<keyword evidence="11 17" id="KW-1133">Transmembrane helix</keyword>
<dbReference type="RefSeq" id="WP_386716987.1">
    <property type="nucleotide sequence ID" value="NZ_JBHRSZ010000002.1"/>
</dbReference>
<evidence type="ECO:0000259" key="18">
    <source>
        <dbReference type="PROSITE" id="PS50109"/>
    </source>
</evidence>
<evidence type="ECO:0000259" key="21">
    <source>
        <dbReference type="PROSITE" id="PS50113"/>
    </source>
</evidence>
<name>A0ABV7H8V9_9GAMM</name>
<dbReference type="CDD" id="cd06225">
    <property type="entry name" value="HAMP"/>
    <property type="match status" value="1"/>
</dbReference>
<keyword evidence="7 17" id="KW-0812">Transmembrane</keyword>
<dbReference type="SUPFAM" id="SSF52172">
    <property type="entry name" value="CheY-like"/>
    <property type="match status" value="2"/>
</dbReference>
<dbReference type="PRINTS" id="PR00344">
    <property type="entry name" value="BCTRLSENSOR"/>
</dbReference>
<dbReference type="Pfam" id="PF02518">
    <property type="entry name" value="HATPase_c"/>
    <property type="match status" value="1"/>
</dbReference>
<dbReference type="CDD" id="cd00082">
    <property type="entry name" value="HisKA"/>
    <property type="match status" value="1"/>
</dbReference>
<dbReference type="SUPFAM" id="SSF55874">
    <property type="entry name" value="ATPase domain of HSP90 chaperone/DNA topoisomerase II/histidine kinase"/>
    <property type="match status" value="1"/>
</dbReference>
<dbReference type="CDD" id="cd00156">
    <property type="entry name" value="REC"/>
    <property type="match status" value="1"/>
</dbReference>
<dbReference type="InterPro" id="IPR003660">
    <property type="entry name" value="HAMP_dom"/>
</dbReference>
<evidence type="ECO:0000259" key="20">
    <source>
        <dbReference type="PROSITE" id="PS50112"/>
    </source>
</evidence>
<keyword evidence="5 15" id="KW-0597">Phosphoprotein</keyword>
<dbReference type="InterPro" id="IPR003594">
    <property type="entry name" value="HATPase_dom"/>
</dbReference>
<sequence>MRFSIQKLKQKPPTSIRTKVTILLVFMAFLAFVSAGGIALFNFKKNLDESFYHRLSLAAQGQGQRVKAFIENNKERLKLVASRTQMRISLKNHLEAPDQKYVDKMIRILNDAKASIPYFKTISITDLRDHIIASTDQTKVGNTIINSKLQSIPSTEVNHSLVQYRISSDDDQQLTFHLYTDLILDEETIGRIHVKIDGTQLTQITQDYTGLGETGETLLAERLPNGDARFLVPLRFDPDAALKRTIAASRDDVPIIRALKRETGFHSGVVDYRDVPVLAMASYLPEVGWGLLTKIDEVEAYQPYIIMKITMIQLCVVFIILALLASYFLSRSVSRPIEYLTDIAKRIKNGERNVRAEGVANDLETSLLANTFNNLTQEMMKTFDASPNGMLVINLSGTIQRWNSQIEHLFGYQQVELFNFSIDELLPGSLPLVNQVAKHIENNQPIETLDSTKPKDIEAIRLDNSEFLAELHISPFISDGETLILVNIRDITEKRELETQLENHRIHLEYTVKERTKELIKANQYKSDFLANMSHEIRTPMNAITGMVYLLLQEELPRKHRQQLLKIDKASKLLLNIINDILDYSKIEAGKLDIESTPFNLEEVIDNIANISRAVAKSKDIQFIIQLDPHVPRHLVGDSLRLGQVLTNLVNNALKFTQKGFVKLMIEGYAEENDANVEIAFSVTDTGIGMDEQALKHLFTPFQQADSSITRKFGGTGLGLSIVKQLVDLMNGNISVESKPNAGTTFKVRLPYILSQEPIDYRSYDKYAFEQLNLLIVEDSWEALEALDKMATGFGCQTTLARTGEQAISLVEQAEKAGTPYDIIMMDWRLPGLDGISAAQKIHTDMKINKPIIILETAYGNELMTQEIDRNACDAILTKPITPSSFFDALVQFIDNKSGKELQDPSKQNAVSKDLLKGMCLLLVEDYEVNQEVAKSMLNGVGASVTVADHGGIALDLLRQNPNNYHAVLMDMQMPVMDGLQATRNIRKHETWADLPIIAMTANATEKDKERCLDAGMNDYISKPIDPLQLFTKLSDLWKGTSSKTQNLERSESNNRYETIDIDQALLRLGDDTKLFLHLMKKLLTQADTCMSVTPELVKQGKHKEAKEVIHGLKGTSGNLVANIIHQVSTDLDKLLNDEPDLENPQLSELFQALNDAVNLLRNELPAIHAELSPNTDTRSAKHPDEDSSVSTRESTTENTSTIKHNTTSGDQPTDHTIKSSEKIDPLLDELEAALINRDMGASDLFKEVSETLNNEDFRPVIESMYQSIYDLEYEKTLEDLERLRELVTTVYFTPSMEHSAVN</sequence>
<dbReference type="EMBL" id="JBHRSZ010000002">
    <property type="protein sequence ID" value="MFC3150348.1"/>
    <property type="molecule type" value="Genomic_DNA"/>
</dbReference>
<feature type="region of interest" description="Disordered" evidence="16">
    <location>
        <begin position="1171"/>
        <end position="1219"/>
    </location>
</feature>
<feature type="domain" description="PAC" evidence="21">
    <location>
        <begin position="453"/>
        <end position="503"/>
    </location>
</feature>
<evidence type="ECO:0000256" key="12">
    <source>
        <dbReference type="ARBA" id="ARBA00023012"/>
    </source>
</evidence>
<dbReference type="CDD" id="cd16922">
    <property type="entry name" value="HATPase_EvgS-ArcB-TorS-like"/>
    <property type="match status" value="1"/>
</dbReference>
<keyword evidence="12" id="KW-0902">Two-component regulatory system</keyword>
<dbReference type="SMART" id="SM00388">
    <property type="entry name" value="HisKA"/>
    <property type="match status" value="1"/>
</dbReference>
<dbReference type="PROSITE" id="PS50113">
    <property type="entry name" value="PAC"/>
    <property type="match status" value="1"/>
</dbReference>
<accession>A0ABV7H8V9</accession>
<dbReference type="Gene3D" id="6.10.340.10">
    <property type="match status" value="1"/>
</dbReference>
<dbReference type="InterPro" id="IPR036097">
    <property type="entry name" value="HisK_dim/P_sf"/>
</dbReference>
<evidence type="ECO:0000256" key="16">
    <source>
        <dbReference type="SAM" id="MobiDB-lite"/>
    </source>
</evidence>
<organism evidence="24 25">
    <name type="scientific">Litoribrevibacter euphylliae</name>
    <dbReference type="NCBI Taxonomy" id="1834034"/>
    <lineage>
        <taxon>Bacteria</taxon>
        <taxon>Pseudomonadati</taxon>
        <taxon>Pseudomonadota</taxon>
        <taxon>Gammaproteobacteria</taxon>
        <taxon>Oceanospirillales</taxon>
        <taxon>Oceanospirillaceae</taxon>
        <taxon>Litoribrevibacter</taxon>
    </lineage>
</organism>
<dbReference type="PANTHER" id="PTHR45339:SF1">
    <property type="entry name" value="HYBRID SIGNAL TRANSDUCTION HISTIDINE KINASE J"/>
    <property type="match status" value="1"/>
</dbReference>
<evidence type="ECO:0000256" key="6">
    <source>
        <dbReference type="ARBA" id="ARBA00022679"/>
    </source>
</evidence>
<evidence type="ECO:0000259" key="22">
    <source>
        <dbReference type="PROSITE" id="PS50885"/>
    </source>
</evidence>
<keyword evidence="13 17" id="KW-0472">Membrane</keyword>
<keyword evidence="6" id="KW-0808">Transferase</keyword>
<keyword evidence="25" id="KW-1185">Reference proteome</keyword>
<dbReference type="PROSITE" id="PS50112">
    <property type="entry name" value="PAS"/>
    <property type="match status" value="1"/>
</dbReference>
<gene>
    <name evidence="24" type="ORF">ACFOEK_04865</name>
</gene>
<dbReference type="PROSITE" id="PS50109">
    <property type="entry name" value="HIS_KIN"/>
    <property type="match status" value="1"/>
</dbReference>
<dbReference type="SUPFAM" id="SSF47384">
    <property type="entry name" value="Homodimeric domain of signal transducing histidine kinase"/>
    <property type="match status" value="1"/>
</dbReference>
<protein>
    <recommendedName>
        <fullName evidence="3">histidine kinase</fullName>
        <ecNumber evidence="3">2.7.13.3</ecNumber>
    </recommendedName>
</protein>
<dbReference type="SUPFAM" id="SSF47226">
    <property type="entry name" value="Histidine-containing phosphotransfer domain, HPT domain"/>
    <property type="match status" value="1"/>
</dbReference>
<feature type="domain" description="Histidine kinase" evidence="18">
    <location>
        <begin position="532"/>
        <end position="754"/>
    </location>
</feature>
<dbReference type="CDD" id="cd00130">
    <property type="entry name" value="PAS"/>
    <property type="match status" value="1"/>
</dbReference>
<proteinExistence type="predicted"/>
<dbReference type="NCBIfam" id="TIGR00229">
    <property type="entry name" value="sensory_box"/>
    <property type="match status" value="1"/>
</dbReference>
<evidence type="ECO:0000256" key="3">
    <source>
        <dbReference type="ARBA" id="ARBA00012438"/>
    </source>
</evidence>
<dbReference type="SMART" id="SM00448">
    <property type="entry name" value="REC"/>
    <property type="match status" value="2"/>
</dbReference>
<evidence type="ECO:0000256" key="2">
    <source>
        <dbReference type="ARBA" id="ARBA00004651"/>
    </source>
</evidence>
<feature type="domain" description="HAMP" evidence="22">
    <location>
        <begin position="331"/>
        <end position="384"/>
    </location>
</feature>
<comment type="caution">
    <text evidence="24">The sequence shown here is derived from an EMBL/GenBank/DDBJ whole genome shotgun (WGS) entry which is preliminary data.</text>
</comment>
<dbReference type="InterPro" id="IPR008207">
    <property type="entry name" value="Sig_transdc_His_kin_Hpt_dom"/>
</dbReference>
<dbReference type="SMART" id="SM00387">
    <property type="entry name" value="HATPase_c"/>
    <property type="match status" value="1"/>
</dbReference>
<dbReference type="InterPro" id="IPR036890">
    <property type="entry name" value="HATPase_C_sf"/>
</dbReference>
<dbReference type="SUPFAM" id="SSF55785">
    <property type="entry name" value="PYP-like sensor domain (PAS domain)"/>
    <property type="match status" value="1"/>
</dbReference>
<evidence type="ECO:0000256" key="4">
    <source>
        <dbReference type="ARBA" id="ARBA00022475"/>
    </source>
</evidence>
<dbReference type="InterPro" id="IPR003661">
    <property type="entry name" value="HisK_dim/P_dom"/>
</dbReference>
<evidence type="ECO:0000256" key="13">
    <source>
        <dbReference type="ARBA" id="ARBA00023136"/>
    </source>
</evidence>
<evidence type="ECO:0000256" key="15">
    <source>
        <dbReference type="PROSITE-ProRule" id="PRU00169"/>
    </source>
</evidence>
<dbReference type="Gene3D" id="3.40.50.2300">
    <property type="match status" value="2"/>
</dbReference>
<feature type="modified residue" description="4-aspartylphosphate" evidence="15">
    <location>
        <position position="827"/>
    </location>
</feature>
<evidence type="ECO:0000256" key="17">
    <source>
        <dbReference type="SAM" id="Phobius"/>
    </source>
</evidence>
<feature type="compositionally biased region" description="Low complexity" evidence="16">
    <location>
        <begin position="1189"/>
        <end position="1202"/>
    </location>
</feature>
<dbReference type="EC" id="2.7.13.3" evidence="3"/>
<dbReference type="Pfam" id="PF00072">
    <property type="entry name" value="Response_reg"/>
    <property type="match status" value="2"/>
</dbReference>
<feature type="compositionally biased region" description="Polar residues" evidence="16">
    <location>
        <begin position="1203"/>
        <end position="1212"/>
    </location>
</feature>
<comment type="catalytic activity">
    <reaction evidence="1">
        <text>ATP + protein L-histidine = ADP + protein N-phospho-L-histidine.</text>
        <dbReference type="EC" id="2.7.13.3"/>
    </reaction>
</comment>
<dbReference type="PANTHER" id="PTHR45339">
    <property type="entry name" value="HYBRID SIGNAL TRANSDUCTION HISTIDINE KINASE J"/>
    <property type="match status" value="1"/>
</dbReference>
<dbReference type="PROSITE" id="PS50885">
    <property type="entry name" value="HAMP"/>
    <property type="match status" value="1"/>
</dbReference>
<dbReference type="Pfam" id="PF13426">
    <property type="entry name" value="PAS_9"/>
    <property type="match status" value="1"/>
</dbReference>
<dbReference type="PROSITE" id="PS50110">
    <property type="entry name" value="RESPONSE_REGULATORY"/>
    <property type="match status" value="2"/>
</dbReference>